<evidence type="ECO:0000256" key="1">
    <source>
        <dbReference type="ARBA" id="ARBA00004123"/>
    </source>
</evidence>
<dbReference type="Pfam" id="PF05837">
    <property type="entry name" value="CENP-H"/>
    <property type="match status" value="1"/>
</dbReference>
<comment type="subcellular location">
    <subcellularLocation>
        <location evidence="2">Chromosome</location>
        <location evidence="2">Centromere</location>
        <location evidence="2">Kinetochore</location>
    </subcellularLocation>
    <subcellularLocation>
        <location evidence="1">Nucleus</location>
    </subcellularLocation>
</comment>
<keyword evidence="8" id="KW-0175">Coiled coil</keyword>
<accession>A0A7S4P9A3</accession>
<proteinExistence type="inferred from homology"/>
<feature type="compositionally biased region" description="Basic and acidic residues" evidence="9">
    <location>
        <begin position="1"/>
        <end position="14"/>
    </location>
</feature>
<evidence type="ECO:0000256" key="4">
    <source>
        <dbReference type="ARBA" id="ARBA00022838"/>
    </source>
</evidence>
<evidence type="ECO:0000259" key="10">
    <source>
        <dbReference type="Pfam" id="PF05837"/>
    </source>
</evidence>
<feature type="domain" description="Centromere protein H C-terminal" evidence="10">
    <location>
        <begin position="46"/>
        <end position="186"/>
    </location>
</feature>
<name>A0A7S4P9A3_GUITH</name>
<dbReference type="AlphaFoldDB" id="A0A7S4P9A3"/>
<keyword evidence="6" id="KW-0137">Centromere</keyword>
<evidence type="ECO:0000256" key="5">
    <source>
        <dbReference type="ARBA" id="ARBA00023242"/>
    </source>
</evidence>
<evidence type="ECO:0000256" key="2">
    <source>
        <dbReference type="ARBA" id="ARBA00004629"/>
    </source>
</evidence>
<evidence type="ECO:0000313" key="11">
    <source>
        <dbReference type="EMBL" id="CAE2327676.1"/>
    </source>
</evidence>
<evidence type="ECO:0000256" key="7">
    <source>
        <dbReference type="ARBA" id="ARBA00025735"/>
    </source>
</evidence>
<feature type="coiled-coil region" evidence="8">
    <location>
        <begin position="89"/>
        <end position="140"/>
    </location>
</feature>
<dbReference type="GO" id="GO:0005634">
    <property type="term" value="C:nucleus"/>
    <property type="evidence" value="ECO:0007669"/>
    <property type="project" value="UniProtKB-SubCell"/>
</dbReference>
<dbReference type="InterPro" id="IPR008426">
    <property type="entry name" value="CENP-H_C"/>
</dbReference>
<dbReference type="GO" id="GO:0051382">
    <property type="term" value="P:kinetochore assembly"/>
    <property type="evidence" value="ECO:0007669"/>
    <property type="project" value="InterPro"/>
</dbReference>
<dbReference type="GO" id="GO:0000776">
    <property type="term" value="C:kinetochore"/>
    <property type="evidence" value="ECO:0007669"/>
    <property type="project" value="UniProtKB-KW"/>
</dbReference>
<keyword evidence="3" id="KW-0158">Chromosome</keyword>
<reference evidence="11" key="1">
    <citation type="submission" date="2021-01" db="EMBL/GenBank/DDBJ databases">
        <authorList>
            <person name="Corre E."/>
            <person name="Pelletier E."/>
            <person name="Niang G."/>
            <person name="Scheremetjew M."/>
            <person name="Finn R."/>
            <person name="Kale V."/>
            <person name="Holt S."/>
            <person name="Cochrane G."/>
            <person name="Meng A."/>
            <person name="Brown T."/>
            <person name="Cohen L."/>
        </authorList>
    </citation>
    <scope>NUCLEOTIDE SEQUENCE</scope>
    <source>
        <strain evidence="11">CCMP 2712</strain>
    </source>
</reference>
<gene>
    <name evidence="11" type="ORF">GTHE00462_LOCUS31198</name>
</gene>
<keyword evidence="5" id="KW-0539">Nucleus</keyword>
<evidence type="ECO:0000256" key="3">
    <source>
        <dbReference type="ARBA" id="ARBA00022454"/>
    </source>
</evidence>
<evidence type="ECO:0000256" key="9">
    <source>
        <dbReference type="SAM" id="MobiDB-lite"/>
    </source>
</evidence>
<evidence type="ECO:0000256" key="6">
    <source>
        <dbReference type="ARBA" id="ARBA00023328"/>
    </source>
</evidence>
<organism evidence="11">
    <name type="scientific">Guillardia theta</name>
    <name type="common">Cryptophyte</name>
    <name type="synonym">Cryptomonas phi</name>
    <dbReference type="NCBI Taxonomy" id="55529"/>
    <lineage>
        <taxon>Eukaryota</taxon>
        <taxon>Cryptophyceae</taxon>
        <taxon>Pyrenomonadales</taxon>
        <taxon>Geminigeraceae</taxon>
        <taxon>Guillardia</taxon>
    </lineage>
</organism>
<evidence type="ECO:0000256" key="8">
    <source>
        <dbReference type="SAM" id="Coils"/>
    </source>
</evidence>
<comment type="similarity">
    <text evidence="7">Belongs to the CENP-H/MCM16 family.</text>
</comment>
<protein>
    <recommendedName>
        <fullName evidence="10">Centromere protein H C-terminal domain-containing protein</fullName>
    </recommendedName>
</protein>
<feature type="region of interest" description="Disordered" evidence="9">
    <location>
        <begin position="1"/>
        <end position="27"/>
    </location>
</feature>
<sequence length="201" mass="23426">MDKDRRSPGTKEVDQPGAKNHLQAAEGIDRRNRRNVCDMEEGNFTLNEKLFVAERLFDRILQREILVQAVLQGQDKKTYRGILEAISQRDHLVRELLSKQRAMKAIEQEQEHLQAKLKQIQHENQKLNDARILLQSKQNQDVDEEVDKGRIMEKKKAIVLRNVIIALIAERGIEWADNEAFRDVMVFDDAEYLCHISQSRA</sequence>
<dbReference type="EMBL" id="HBKN01039875">
    <property type="protein sequence ID" value="CAE2327676.1"/>
    <property type="molecule type" value="Transcribed_RNA"/>
</dbReference>
<keyword evidence="4" id="KW-0995">Kinetochore</keyword>